<evidence type="ECO:0000256" key="3">
    <source>
        <dbReference type="ARBA" id="ARBA00023015"/>
    </source>
</evidence>
<dbReference type="Gene3D" id="1.10.10.10">
    <property type="entry name" value="Winged helix-like DNA-binding domain superfamily/Winged helix DNA-binding domain"/>
    <property type="match status" value="1"/>
</dbReference>
<feature type="domain" description="HTH marR-type" evidence="6">
    <location>
        <begin position="1"/>
        <end position="145"/>
    </location>
</feature>
<dbReference type="GO" id="GO:0003677">
    <property type="term" value="F:DNA binding"/>
    <property type="evidence" value="ECO:0007669"/>
    <property type="project" value="UniProtKB-KW"/>
</dbReference>
<evidence type="ECO:0000256" key="5">
    <source>
        <dbReference type="ARBA" id="ARBA00023163"/>
    </source>
</evidence>
<dbReference type="InterPro" id="IPR000835">
    <property type="entry name" value="HTH_MarR-typ"/>
</dbReference>
<evidence type="ECO:0000256" key="1">
    <source>
        <dbReference type="ARBA" id="ARBA00004496"/>
    </source>
</evidence>
<dbReference type="RefSeq" id="WP_060857314.1">
    <property type="nucleotide sequence ID" value="NZ_FCOC02000014.1"/>
</dbReference>
<dbReference type="Pfam" id="PF22381">
    <property type="entry name" value="Staph_reg_Sar_Rot"/>
    <property type="match status" value="1"/>
</dbReference>
<accession>A0A158H7M0</accession>
<comment type="subcellular location">
    <subcellularLocation>
        <location evidence="1">Cytoplasm</location>
    </subcellularLocation>
</comment>
<dbReference type="OrthoDB" id="9806864at2"/>
<dbReference type="AlphaFoldDB" id="A0A158H7M0"/>
<proteinExistence type="predicted"/>
<dbReference type="InterPro" id="IPR039422">
    <property type="entry name" value="MarR/SlyA-like"/>
</dbReference>
<dbReference type="PROSITE" id="PS50995">
    <property type="entry name" value="HTH_MARR_2"/>
    <property type="match status" value="1"/>
</dbReference>
<dbReference type="PANTHER" id="PTHR33164:SF5">
    <property type="entry name" value="ORGANIC HYDROPEROXIDE RESISTANCE TRANSCRIPTIONAL REGULATOR"/>
    <property type="match status" value="1"/>
</dbReference>
<keyword evidence="3" id="KW-0805">Transcription regulation</keyword>
<organism evidence="7 8">
    <name type="scientific">Caballeronia sordidicola</name>
    <name type="common">Burkholderia sordidicola</name>
    <dbReference type="NCBI Taxonomy" id="196367"/>
    <lineage>
        <taxon>Bacteria</taxon>
        <taxon>Pseudomonadati</taxon>
        <taxon>Pseudomonadota</taxon>
        <taxon>Betaproteobacteria</taxon>
        <taxon>Burkholderiales</taxon>
        <taxon>Burkholderiaceae</taxon>
        <taxon>Caballeronia</taxon>
    </lineage>
</organism>
<dbReference type="InterPro" id="IPR036390">
    <property type="entry name" value="WH_DNA-bd_sf"/>
</dbReference>
<keyword evidence="5" id="KW-0804">Transcription</keyword>
<dbReference type="SUPFAM" id="SSF46785">
    <property type="entry name" value="Winged helix' DNA-binding domain"/>
    <property type="match status" value="1"/>
</dbReference>
<dbReference type="GO" id="GO:0003700">
    <property type="term" value="F:DNA-binding transcription factor activity"/>
    <property type="evidence" value="ECO:0007669"/>
    <property type="project" value="InterPro"/>
</dbReference>
<dbReference type="PRINTS" id="PR00598">
    <property type="entry name" value="HTHMARR"/>
</dbReference>
<evidence type="ECO:0000313" key="8">
    <source>
        <dbReference type="Proteomes" id="UP000054893"/>
    </source>
</evidence>
<dbReference type="InterPro" id="IPR036388">
    <property type="entry name" value="WH-like_DNA-bd_sf"/>
</dbReference>
<dbReference type="GO" id="GO:0005737">
    <property type="term" value="C:cytoplasm"/>
    <property type="evidence" value="ECO:0007669"/>
    <property type="project" value="UniProtKB-SubCell"/>
</dbReference>
<sequence length="156" mass="17243">MTNVSEKREAALQPDDFVCFAMYSAGHAFSRVYKPLLKSLGLTYPQYIVMVSLWASDDQTVGELCEKLFLESNTLTPLLKRLEAMGCVSRNRDPADERQVRVCLTRSGAAMRQKARDMPSCVDGATGLSPDALRQLRRSVLAVRKSLLEAAAAAEE</sequence>
<dbReference type="GO" id="GO:0006950">
    <property type="term" value="P:response to stress"/>
    <property type="evidence" value="ECO:0007669"/>
    <property type="project" value="TreeGrafter"/>
</dbReference>
<reference evidence="7 8" key="1">
    <citation type="submission" date="2016-01" db="EMBL/GenBank/DDBJ databases">
        <authorList>
            <person name="Oliw E.H."/>
        </authorList>
    </citation>
    <scope>NUCLEOTIDE SEQUENCE [LARGE SCALE GENOMIC DNA]</scope>
    <source>
        <strain evidence="7">LMG 22029</strain>
    </source>
</reference>
<evidence type="ECO:0000256" key="4">
    <source>
        <dbReference type="ARBA" id="ARBA00023125"/>
    </source>
</evidence>
<keyword evidence="4" id="KW-0238">DNA-binding</keyword>
<dbReference type="SMART" id="SM00347">
    <property type="entry name" value="HTH_MARR"/>
    <property type="match status" value="1"/>
</dbReference>
<evidence type="ECO:0000313" key="7">
    <source>
        <dbReference type="EMBL" id="SAL39969.1"/>
    </source>
</evidence>
<protein>
    <submittedName>
        <fullName evidence="7">MarR family transcriptional regulator</fullName>
    </submittedName>
</protein>
<dbReference type="Proteomes" id="UP000054893">
    <property type="component" value="Unassembled WGS sequence"/>
</dbReference>
<evidence type="ECO:0000259" key="6">
    <source>
        <dbReference type="PROSITE" id="PS50995"/>
    </source>
</evidence>
<evidence type="ECO:0000256" key="2">
    <source>
        <dbReference type="ARBA" id="ARBA00022490"/>
    </source>
</evidence>
<gene>
    <name evidence="7" type="ORF">AWB64_04225</name>
</gene>
<keyword evidence="2" id="KW-0963">Cytoplasm</keyword>
<name>A0A158H7M0_CABSO</name>
<dbReference type="EMBL" id="FCOC02000014">
    <property type="protein sequence ID" value="SAL39969.1"/>
    <property type="molecule type" value="Genomic_DNA"/>
</dbReference>
<dbReference type="PANTHER" id="PTHR33164">
    <property type="entry name" value="TRANSCRIPTIONAL REGULATOR, MARR FAMILY"/>
    <property type="match status" value="1"/>
</dbReference>
<dbReference type="InterPro" id="IPR055166">
    <property type="entry name" value="Transc_reg_Sar_Rot_HTH"/>
</dbReference>
<dbReference type="FunFam" id="1.10.10.10:FF:000163">
    <property type="entry name" value="MarR family transcriptional regulator"/>
    <property type="match status" value="1"/>
</dbReference>